<feature type="compositionally biased region" description="Basic residues" evidence="1">
    <location>
        <begin position="345"/>
        <end position="366"/>
    </location>
</feature>
<feature type="compositionally biased region" description="Low complexity" evidence="1">
    <location>
        <begin position="172"/>
        <end position="185"/>
    </location>
</feature>
<feature type="domain" description="Inner membrane component" evidence="3">
    <location>
        <begin position="450"/>
        <end position="498"/>
    </location>
</feature>
<feature type="compositionally biased region" description="Low complexity" evidence="1">
    <location>
        <begin position="71"/>
        <end position="87"/>
    </location>
</feature>
<dbReference type="EMBL" id="KZ992791">
    <property type="protein sequence ID" value="RKP06936.1"/>
    <property type="molecule type" value="Genomic_DNA"/>
</dbReference>
<keyword evidence="5" id="KW-1185">Reference proteome</keyword>
<reference evidence="5" key="1">
    <citation type="journal article" date="2018" name="Nat. Microbiol.">
        <title>Leveraging single-cell genomics to expand the fungal tree of life.</title>
        <authorList>
            <person name="Ahrendt S.R."/>
            <person name="Quandt C.A."/>
            <person name="Ciobanu D."/>
            <person name="Clum A."/>
            <person name="Salamov A."/>
            <person name="Andreopoulos B."/>
            <person name="Cheng J.F."/>
            <person name="Woyke T."/>
            <person name="Pelin A."/>
            <person name="Henrissat B."/>
            <person name="Reynolds N.K."/>
            <person name="Benny G.L."/>
            <person name="Smith M.E."/>
            <person name="James T.Y."/>
            <person name="Grigoriev I.V."/>
        </authorList>
    </citation>
    <scope>NUCLEOTIDE SEQUENCE [LARGE SCALE GENOMIC DNA]</scope>
    <source>
        <strain evidence="5">RSA 1356</strain>
    </source>
</reference>
<keyword evidence="2" id="KW-0472">Membrane</keyword>
<accession>A0A4P9XM67</accession>
<name>A0A4P9XM67_9FUNG</name>
<evidence type="ECO:0000256" key="1">
    <source>
        <dbReference type="SAM" id="MobiDB-lite"/>
    </source>
</evidence>
<feature type="compositionally biased region" description="Acidic residues" evidence="1">
    <location>
        <begin position="314"/>
        <end position="325"/>
    </location>
</feature>
<keyword evidence="2" id="KW-1133">Transmembrane helix</keyword>
<dbReference type="InterPro" id="IPR052937">
    <property type="entry name" value="Inner_membrane_protein"/>
</dbReference>
<organism evidence="4 5">
    <name type="scientific">Thamnocephalis sphaerospora</name>
    <dbReference type="NCBI Taxonomy" id="78915"/>
    <lineage>
        <taxon>Eukaryota</taxon>
        <taxon>Fungi</taxon>
        <taxon>Fungi incertae sedis</taxon>
        <taxon>Zoopagomycota</taxon>
        <taxon>Zoopagomycotina</taxon>
        <taxon>Zoopagomycetes</taxon>
        <taxon>Zoopagales</taxon>
        <taxon>Sigmoideomycetaceae</taxon>
        <taxon>Thamnocephalis</taxon>
    </lineage>
</organism>
<gene>
    <name evidence="4" type="ORF">THASP1DRAFT_31259</name>
</gene>
<dbReference type="OrthoDB" id="16982at2759"/>
<feature type="region of interest" description="Disordered" evidence="1">
    <location>
        <begin position="547"/>
        <end position="567"/>
    </location>
</feature>
<evidence type="ECO:0000313" key="4">
    <source>
        <dbReference type="EMBL" id="RKP06936.1"/>
    </source>
</evidence>
<dbReference type="PANTHER" id="PTHR42903">
    <property type="entry name" value="INNER MEMBRANE PROTEIN YCCF"/>
    <property type="match status" value="1"/>
</dbReference>
<sequence>MPSGGPYEQPFDPQRASSASTLNTFYTAAGDQTLGHDDNPPSSEMPTGQATPPAADSDAADYGSTRSSDFDTTAATVGTAGDTTSVDHGNGGVADITALTTSPHMQHLSFVNFDGSNADNTAPSTVASRDPGSILAETTAATAGSDLDRPDSSLSDGSTGTVVHEDPATGVRASVRSSRPAARDSTGTITAAALADTGAVPAGQASSVMAGKRPALPSPSTFADHRQSRLVMSPQRETPDVRSLDVATPPVSSDARDYFAHSPANGSRRDTTPAGVSVTSPRHLTNSRTRPPHSRRTSASAYADSERESGFGTFDEDELNGDDDVLGSGSTSDTDDYSDEEERRRARRRHRRRRLRRRRARLRRSRTAATADGDPGASTVRPQDEDDDYDMLSDHEMTLKDRQDAINSSHPFGLPLWKPALYKKDRSVQRAAESAVHSVPSAQLYISVDNVLWMLLAGWWMSLIILLISVPLYFTPGGRSYAMVLRGLSWYLFWPFGRYVERVTGDRWSNSVTDEMRSEWAALERGTVRPSLVPSVYGDITEDEMEFRAGYDSENPDATASRRRARR</sequence>
<dbReference type="GO" id="GO:0005886">
    <property type="term" value="C:plasma membrane"/>
    <property type="evidence" value="ECO:0007669"/>
    <property type="project" value="TreeGrafter"/>
</dbReference>
<evidence type="ECO:0000313" key="5">
    <source>
        <dbReference type="Proteomes" id="UP000271241"/>
    </source>
</evidence>
<protein>
    <recommendedName>
        <fullName evidence="3">Inner membrane component domain-containing protein</fullName>
    </recommendedName>
</protein>
<feature type="non-terminal residue" evidence="4">
    <location>
        <position position="567"/>
    </location>
</feature>
<dbReference type="InterPro" id="IPR005185">
    <property type="entry name" value="YccF"/>
</dbReference>
<dbReference type="Pfam" id="PF03733">
    <property type="entry name" value="YccF"/>
    <property type="match status" value="1"/>
</dbReference>
<feature type="region of interest" description="Disordered" evidence="1">
    <location>
        <begin position="111"/>
        <end position="390"/>
    </location>
</feature>
<feature type="compositionally biased region" description="Polar residues" evidence="1">
    <location>
        <begin position="114"/>
        <end position="127"/>
    </location>
</feature>
<evidence type="ECO:0000259" key="3">
    <source>
        <dbReference type="Pfam" id="PF03733"/>
    </source>
</evidence>
<feature type="compositionally biased region" description="Polar residues" evidence="1">
    <location>
        <begin position="15"/>
        <end position="26"/>
    </location>
</feature>
<feature type="region of interest" description="Disordered" evidence="1">
    <location>
        <begin position="1"/>
        <end position="98"/>
    </location>
</feature>
<keyword evidence="2" id="KW-0812">Transmembrane</keyword>
<dbReference type="Proteomes" id="UP000271241">
    <property type="component" value="Unassembled WGS sequence"/>
</dbReference>
<feature type="compositionally biased region" description="Polar residues" evidence="1">
    <location>
        <begin position="277"/>
        <end position="286"/>
    </location>
</feature>
<evidence type="ECO:0000256" key="2">
    <source>
        <dbReference type="SAM" id="Phobius"/>
    </source>
</evidence>
<dbReference type="PANTHER" id="PTHR42903:SF1">
    <property type="entry name" value="INNER MEMBRANE PROTEIN YCCF"/>
    <property type="match status" value="1"/>
</dbReference>
<dbReference type="AlphaFoldDB" id="A0A4P9XM67"/>
<feature type="transmembrane region" description="Helical" evidence="2">
    <location>
        <begin position="451"/>
        <end position="474"/>
    </location>
</feature>
<proteinExistence type="predicted"/>
<dbReference type="STRING" id="78915.A0A4P9XM67"/>
<feature type="compositionally biased region" description="Polar residues" evidence="1">
    <location>
        <begin position="40"/>
        <end position="50"/>
    </location>
</feature>